<evidence type="ECO:0000313" key="2">
    <source>
        <dbReference type="Proteomes" id="UP001152795"/>
    </source>
</evidence>
<reference evidence="1" key="1">
    <citation type="submission" date="2020-04" db="EMBL/GenBank/DDBJ databases">
        <authorList>
            <person name="Alioto T."/>
            <person name="Alioto T."/>
            <person name="Gomez Garrido J."/>
        </authorList>
    </citation>
    <scope>NUCLEOTIDE SEQUENCE</scope>
    <source>
        <strain evidence="1">A484AB</strain>
    </source>
</reference>
<gene>
    <name evidence="1" type="ORF">PACLA_8A034399</name>
</gene>
<comment type="caution">
    <text evidence="1">The sequence shown here is derived from an EMBL/GenBank/DDBJ whole genome shotgun (WGS) entry which is preliminary data.</text>
</comment>
<sequence length="389" mass="43435">MKKHLLKPVRIDAGLGNPPSRYVSNRVECVNSLLKRETERKESPVDQFVKTMQDMIERQSRNVEWAIIDKGPFQLHPSLNHFILPAEVWLSMEVNEKESYIKRVMSSSVTDTVSEDYQETACFPSKLIPEGLPPEPFPDDISTEPIPYDFPTEFDQVHFLSPLDVLANAALSDSVQDTTGARVSNMSLTFSEFRVYLHGQPQETVRGMWDKAVQLVSSPGKMSPAPGCAPTSRMQKRSAKAANLSAVVRTDMPQHPGKKGGVPVTSRRATPKLPVDARRKRTYSKSTESSSTVTEVPNTNPFYVKKMNIRIEVCQGCRGPLKSAGKEIQPPPFDYCIARRERRPYRGDNGQLKTPSRQSDAHYHLRAACVKAAETSFVTSSLVIPTTSS</sequence>
<evidence type="ECO:0000313" key="1">
    <source>
        <dbReference type="EMBL" id="CAB4037405.1"/>
    </source>
</evidence>
<dbReference type="AlphaFoldDB" id="A0A6S7JWY5"/>
<dbReference type="EMBL" id="CACRXK020023049">
    <property type="protein sequence ID" value="CAB4037405.1"/>
    <property type="molecule type" value="Genomic_DNA"/>
</dbReference>
<accession>A0A6S7JWY5</accession>
<name>A0A6S7JWY5_PARCT</name>
<protein>
    <submittedName>
        <fullName evidence="1">Uncharacterized protein</fullName>
    </submittedName>
</protein>
<dbReference type="Proteomes" id="UP001152795">
    <property type="component" value="Unassembled WGS sequence"/>
</dbReference>
<proteinExistence type="predicted"/>
<keyword evidence="2" id="KW-1185">Reference proteome</keyword>
<organism evidence="1 2">
    <name type="scientific">Paramuricea clavata</name>
    <name type="common">Red gorgonian</name>
    <name type="synonym">Violescent sea-whip</name>
    <dbReference type="NCBI Taxonomy" id="317549"/>
    <lineage>
        <taxon>Eukaryota</taxon>
        <taxon>Metazoa</taxon>
        <taxon>Cnidaria</taxon>
        <taxon>Anthozoa</taxon>
        <taxon>Octocorallia</taxon>
        <taxon>Malacalcyonacea</taxon>
        <taxon>Plexauridae</taxon>
        <taxon>Paramuricea</taxon>
    </lineage>
</organism>